<evidence type="ECO:0000256" key="1">
    <source>
        <dbReference type="ARBA" id="ARBA00004300"/>
    </source>
</evidence>
<keyword evidence="11" id="KW-0206">Cytoskeleton</keyword>
<keyword evidence="10" id="KW-0175">Coiled coil</keyword>
<dbReference type="AlphaFoldDB" id="H2YNG3"/>
<evidence type="ECO:0000256" key="6">
    <source>
        <dbReference type="ARBA" id="ARBA00022499"/>
    </source>
</evidence>
<comment type="subunit">
    <text evidence="14">Subunit of dynactin, a multiprotein complex part of a tripartite complex with dynein and a adapter, such as BICDL1, BICD2 or HOOK3. The dynactin complex is built around ACTR1A/ACTB filament and consists of an actin-related filament composed of a shoulder domain, a pointed end and a barbed end. Its length is defined by its flexible shoulder domain. The soulder is composed of 2 DCTN1 subunits, 4 DCTN2 and 2 DCTN3. The 4 DCNT2 (via N-terminus) bind the ACTR1A filament and act as molecular rulers to determine the length. The pointed end is important for binding dynein-dynactin cargo adapters. Consists of 4 subunits: ACTR10, DCNT4, DCTN5 and DCTN6. The barbed end is composed of a CAPZA1:CAPZB heterodimers, which binds ACTR1A/ACTB filament and dynactin and stabilizes dynactin. Interacts with ATP7B, but not ATP7A, in a copper-dependent manner. Interacts with ANK2; this interaction is required for localization at costameres. Interacts with N4BP2L1.</text>
</comment>
<dbReference type="GO" id="GO:0001725">
    <property type="term" value="C:stress fiber"/>
    <property type="evidence" value="ECO:0007669"/>
    <property type="project" value="UniProtKB-SubCell"/>
</dbReference>
<dbReference type="Pfam" id="PF05502">
    <property type="entry name" value="Dynactin_p62"/>
    <property type="match status" value="2"/>
</dbReference>
<evidence type="ECO:0000256" key="10">
    <source>
        <dbReference type="ARBA" id="ARBA00023054"/>
    </source>
</evidence>
<sequence>MATLLQVDRVQYVFDSDTEESQSLARLYFCIYCLALRSSDDLQHEDDSHFCPQTLDGVASQEAVSKKNKCSNLWRCPSCIHPLFTRATSTLYPPSGESSKPTVKMVYYQVCTFCRWSTRCVGIPDKEVLTGTWAEKTNPTLPRITKLFEYYKYLEQKEKRDNARRSQKKKDFLSIPLQLKQKYTSGKSPGKKSVLGDPLSTLRMKEPSMLKEVEVDSSPTLGLEDLEVAAPGEQVDFTSFSSIGQRLDQPDSQVVSTKEFVPRRSNMFLKQSLRCKTCDHNIIKPEYSPTSIKFKIHLIALNHIPEIRVHKACQLSPGVQSRVILSLCNPTEHVIHTTFLPLDGKLRQPNAQIELPKSEVMVGKYDEASDLLAQPGASPDSIPDDPSLIAYRRGNKVGFFVDVLPDSGLTPGDEIWVGMRFKHEHFGAASVALLLKGEGQVECTWLTHTLYVNVGHVI</sequence>
<dbReference type="eggNOG" id="KOG3896">
    <property type="taxonomic scope" value="Eukaryota"/>
</dbReference>
<protein>
    <recommendedName>
        <fullName evidence="13">Dynactin subunit 4</fullName>
    </recommendedName>
</protein>
<name>H2YNG3_CIOSA</name>
<keyword evidence="8" id="KW-0832">Ubl conjugation</keyword>
<proteinExistence type="inferred from homology"/>
<keyword evidence="16" id="KW-1185">Reference proteome</keyword>
<dbReference type="PANTHER" id="PTHR13034:SF2">
    <property type="entry name" value="DYNACTIN SUBUNIT 4"/>
    <property type="match status" value="1"/>
</dbReference>
<dbReference type="FunCoup" id="H2YNG3">
    <property type="interactions" value="700"/>
</dbReference>
<accession>H2YNG3</accession>
<evidence type="ECO:0000256" key="11">
    <source>
        <dbReference type="ARBA" id="ARBA00023212"/>
    </source>
</evidence>
<keyword evidence="5" id="KW-0963">Cytoplasm</keyword>
<dbReference type="InterPro" id="IPR008603">
    <property type="entry name" value="DCTN4"/>
</dbReference>
<keyword evidence="9" id="KW-0007">Acetylation</keyword>
<dbReference type="GO" id="GO:0005869">
    <property type="term" value="C:dynactin complex"/>
    <property type="evidence" value="ECO:0007669"/>
    <property type="project" value="InterPro"/>
</dbReference>
<dbReference type="GO" id="GO:0030016">
    <property type="term" value="C:myofibril"/>
    <property type="evidence" value="ECO:0007669"/>
    <property type="project" value="UniProtKB-SubCell"/>
</dbReference>
<dbReference type="GeneTree" id="ENSGT00390000006954"/>
<reference evidence="15" key="3">
    <citation type="submission" date="2025-09" db="UniProtKB">
        <authorList>
            <consortium name="Ensembl"/>
        </authorList>
    </citation>
    <scope>IDENTIFICATION</scope>
</reference>
<evidence type="ECO:0000256" key="3">
    <source>
        <dbReference type="ARBA" id="ARBA00004544"/>
    </source>
</evidence>
<comment type="similarity">
    <text evidence="12">Belongs to the dynactin subunit 4 family.</text>
</comment>
<evidence type="ECO:0000256" key="8">
    <source>
        <dbReference type="ARBA" id="ARBA00022843"/>
    </source>
</evidence>
<dbReference type="Ensembl" id="ENSCSAVT00000006957.1">
    <property type="protein sequence ID" value="ENSCSAVP00000006870.1"/>
    <property type="gene ID" value="ENSCSAVG00000004099.1"/>
</dbReference>
<evidence type="ECO:0000256" key="7">
    <source>
        <dbReference type="ARBA" id="ARBA00022553"/>
    </source>
</evidence>
<evidence type="ECO:0000256" key="12">
    <source>
        <dbReference type="ARBA" id="ARBA00034776"/>
    </source>
</evidence>
<dbReference type="GO" id="GO:0005813">
    <property type="term" value="C:centrosome"/>
    <property type="evidence" value="ECO:0007669"/>
    <property type="project" value="UniProtKB-SubCell"/>
</dbReference>
<dbReference type="Proteomes" id="UP000007875">
    <property type="component" value="Unassembled WGS sequence"/>
</dbReference>
<keyword evidence="7" id="KW-0597">Phosphoprotein</keyword>
<dbReference type="HOGENOM" id="CLU_030384_0_0_1"/>
<evidence type="ECO:0000313" key="16">
    <source>
        <dbReference type="Proteomes" id="UP000007875"/>
    </source>
</evidence>
<dbReference type="GO" id="GO:0005938">
    <property type="term" value="C:cell cortex"/>
    <property type="evidence" value="ECO:0007669"/>
    <property type="project" value="UniProtKB-SubCell"/>
</dbReference>
<reference evidence="15" key="2">
    <citation type="submission" date="2025-08" db="UniProtKB">
        <authorList>
            <consortium name="Ensembl"/>
        </authorList>
    </citation>
    <scope>IDENTIFICATION</scope>
</reference>
<evidence type="ECO:0000256" key="5">
    <source>
        <dbReference type="ARBA" id="ARBA00022490"/>
    </source>
</evidence>
<evidence type="ECO:0000256" key="4">
    <source>
        <dbReference type="ARBA" id="ARBA00004657"/>
    </source>
</evidence>
<keyword evidence="6" id="KW-1017">Isopeptide bond</keyword>
<evidence type="ECO:0000256" key="13">
    <source>
        <dbReference type="ARBA" id="ARBA00034864"/>
    </source>
</evidence>
<evidence type="ECO:0000313" key="15">
    <source>
        <dbReference type="Ensembl" id="ENSCSAVP00000006870.1"/>
    </source>
</evidence>
<evidence type="ECO:0000256" key="9">
    <source>
        <dbReference type="ARBA" id="ARBA00022990"/>
    </source>
</evidence>
<dbReference type="OMA" id="KIYFCRH"/>
<dbReference type="InParanoid" id="H2YNG3"/>
<dbReference type="PANTHER" id="PTHR13034">
    <property type="entry name" value="DYNACTIN P62 SUBUNIT"/>
    <property type="match status" value="1"/>
</dbReference>
<evidence type="ECO:0000256" key="14">
    <source>
        <dbReference type="ARBA" id="ARBA00093507"/>
    </source>
</evidence>
<reference evidence="16" key="1">
    <citation type="submission" date="2003-08" db="EMBL/GenBank/DDBJ databases">
        <authorList>
            <person name="Birren B."/>
            <person name="Nusbaum C."/>
            <person name="Abebe A."/>
            <person name="Abouelleil A."/>
            <person name="Adekoya E."/>
            <person name="Ait-zahra M."/>
            <person name="Allen N."/>
            <person name="Allen T."/>
            <person name="An P."/>
            <person name="Anderson M."/>
            <person name="Anderson S."/>
            <person name="Arachchi H."/>
            <person name="Armbruster J."/>
            <person name="Bachantsang P."/>
            <person name="Baldwin J."/>
            <person name="Barry A."/>
            <person name="Bayul T."/>
            <person name="Blitshsteyn B."/>
            <person name="Bloom T."/>
            <person name="Blye J."/>
            <person name="Boguslavskiy L."/>
            <person name="Borowsky M."/>
            <person name="Boukhgalter B."/>
            <person name="Brunache A."/>
            <person name="Butler J."/>
            <person name="Calixte N."/>
            <person name="Calvo S."/>
            <person name="Camarata J."/>
            <person name="Campo K."/>
            <person name="Chang J."/>
            <person name="Cheshatsang Y."/>
            <person name="Citroen M."/>
            <person name="Collymore A."/>
            <person name="Considine T."/>
            <person name="Cook A."/>
            <person name="Cooke P."/>
            <person name="Corum B."/>
            <person name="Cuomo C."/>
            <person name="David R."/>
            <person name="Dawoe T."/>
            <person name="Degray S."/>
            <person name="Dodge S."/>
            <person name="Dooley K."/>
            <person name="Dorje P."/>
            <person name="Dorjee K."/>
            <person name="Dorris L."/>
            <person name="Duffey N."/>
            <person name="Dupes A."/>
            <person name="Elkins T."/>
            <person name="Engels R."/>
            <person name="Erickson J."/>
            <person name="Farina A."/>
            <person name="Faro S."/>
            <person name="Ferreira P."/>
            <person name="Fischer H."/>
            <person name="Fitzgerald M."/>
            <person name="Foley K."/>
            <person name="Gage D."/>
            <person name="Galagan J."/>
            <person name="Gearin G."/>
            <person name="Gnerre S."/>
            <person name="Gnirke A."/>
            <person name="Goyette A."/>
            <person name="Graham J."/>
            <person name="Grandbois E."/>
            <person name="Gyaltsen K."/>
            <person name="Hafez N."/>
            <person name="Hagopian D."/>
            <person name="Hagos B."/>
            <person name="Hall J."/>
            <person name="Hatcher B."/>
            <person name="Heller A."/>
            <person name="Higgins H."/>
            <person name="Honan T."/>
            <person name="Horn A."/>
            <person name="Houde N."/>
            <person name="Hughes L."/>
            <person name="Hulme W."/>
            <person name="Husby E."/>
            <person name="Iliev I."/>
            <person name="Jaffe D."/>
            <person name="Jones C."/>
            <person name="Kamal M."/>
            <person name="Kamat A."/>
            <person name="Kamvysselis M."/>
            <person name="Karlsson E."/>
            <person name="Kells C."/>
            <person name="Kieu A."/>
            <person name="Kisner P."/>
            <person name="Kodira C."/>
            <person name="Kulbokas E."/>
            <person name="Labutti K."/>
            <person name="Lama D."/>
            <person name="Landers T."/>
            <person name="Leger J."/>
            <person name="Levine S."/>
            <person name="Lewis D."/>
            <person name="Lewis T."/>
            <person name="Lindblad-toh K."/>
            <person name="Liu X."/>
            <person name="Lokyitsang T."/>
            <person name="Lokyitsang Y."/>
            <person name="Lucien O."/>
            <person name="Lui A."/>
            <person name="Ma L.J."/>
            <person name="Mabbitt R."/>
            <person name="Macdonald J."/>
            <person name="Maclean C."/>
            <person name="Major J."/>
            <person name="Manning J."/>
            <person name="Marabella R."/>
            <person name="Maru K."/>
            <person name="Matthews C."/>
            <person name="Mauceli E."/>
            <person name="Mccarthy M."/>
            <person name="Mcdonough S."/>
            <person name="Mcghee T."/>
            <person name="Meldrim J."/>
            <person name="Meneus L."/>
            <person name="Mesirov J."/>
            <person name="Mihalev A."/>
            <person name="Mihova T."/>
            <person name="Mikkelsen T."/>
            <person name="Mlenga V."/>
            <person name="Moru K."/>
            <person name="Mozes J."/>
            <person name="Mulrain L."/>
            <person name="Munson G."/>
            <person name="Naylor J."/>
            <person name="Newes C."/>
            <person name="Nguyen C."/>
            <person name="Nguyen N."/>
            <person name="Nguyen T."/>
            <person name="Nicol R."/>
            <person name="Nielsen C."/>
            <person name="Nizzari M."/>
            <person name="Norbu C."/>
            <person name="Norbu N."/>
            <person name="O'donnell P."/>
            <person name="Okoawo O."/>
            <person name="O'leary S."/>
            <person name="Omotosho B."/>
            <person name="O'neill K."/>
            <person name="Osman S."/>
            <person name="Parker S."/>
            <person name="Perrin D."/>
            <person name="Phunkhang P."/>
            <person name="Piqani B."/>
            <person name="Purcell S."/>
            <person name="Rachupka T."/>
            <person name="Ramasamy U."/>
            <person name="Rameau R."/>
            <person name="Ray V."/>
            <person name="Raymond C."/>
            <person name="Retta R."/>
            <person name="Richardson S."/>
            <person name="Rise C."/>
            <person name="Rodriguez J."/>
            <person name="Rogers J."/>
            <person name="Rogov P."/>
            <person name="Rutman M."/>
            <person name="Schupbach R."/>
            <person name="Seaman C."/>
            <person name="Settipalli S."/>
            <person name="Sharpe T."/>
            <person name="Sheridan J."/>
            <person name="Sherpa N."/>
            <person name="Shi J."/>
            <person name="Smirnov S."/>
            <person name="Smith C."/>
            <person name="Sougnez C."/>
            <person name="Spencer B."/>
            <person name="Stalker J."/>
            <person name="Stange-thomann N."/>
            <person name="Stavropoulos S."/>
            <person name="Stetson K."/>
            <person name="Stone C."/>
            <person name="Stone S."/>
            <person name="Stubbs M."/>
            <person name="Talamas J."/>
            <person name="Tchuinga P."/>
            <person name="Tenzing P."/>
            <person name="Tesfaye S."/>
            <person name="Theodore J."/>
            <person name="Thoulutsang Y."/>
            <person name="Topham K."/>
            <person name="Towey S."/>
            <person name="Tsamla T."/>
            <person name="Tsomo N."/>
            <person name="Vallee D."/>
            <person name="Vassiliev H."/>
            <person name="Venkataraman V."/>
            <person name="Vinson J."/>
            <person name="Vo A."/>
            <person name="Wade C."/>
            <person name="Wang S."/>
            <person name="Wangchuk T."/>
            <person name="Wangdi T."/>
            <person name="Whittaker C."/>
            <person name="Wilkinson J."/>
            <person name="Wu Y."/>
            <person name="Wyman D."/>
            <person name="Yadav S."/>
            <person name="Yang S."/>
            <person name="Yang X."/>
            <person name="Yeager S."/>
            <person name="Yee E."/>
            <person name="Young G."/>
            <person name="Zainoun J."/>
            <person name="Zembeck L."/>
            <person name="Zimmer A."/>
            <person name="Zody M."/>
            <person name="Lander E."/>
        </authorList>
    </citation>
    <scope>NUCLEOTIDE SEQUENCE [LARGE SCALE GENOMIC DNA]</scope>
</reference>
<evidence type="ECO:0000256" key="2">
    <source>
        <dbReference type="ARBA" id="ARBA00004529"/>
    </source>
</evidence>
<organism evidence="15 16">
    <name type="scientific">Ciona savignyi</name>
    <name type="common">Pacific transparent sea squirt</name>
    <dbReference type="NCBI Taxonomy" id="51511"/>
    <lineage>
        <taxon>Eukaryota</taxon>
        <taxon>Metazoa</taxon>
        <taxon>Chordata</taxon>
        <taxon>Tunicata</taxon>
        <taxon>Ascidiacea</taxon>
        <taxon>Phlebobranchia</taxon>
        <taxon>Cionidae</taxon>
        <taxon>Ciona</taxon>
    </lineage>
</organism>
<dbReference type="STRING" id="51511.ENSCSAVP00000006870"/>
<comment type="subcellular location">
    <subcellularLocation>
        <location evidence="3">Cytoplasm</location>
        <location evidence="3">Cell cortex</location>
    </subcellularLocation>
    <subcellularLocation>
        <location evidence="1">Cytoplasm</location>
        <location evidence="1">Cytoskeleton</location>
        <location evidence="1">Microtubule organizing center</location>
        <location evidence="1">Centrosome</location>
    </subcellularLocation>
    <subcellularLocation>
        <location evidence="2">Cytoplasm</location>
        <location evidence="2">Cytoskeleton</location>
        <location evidence="2">Stress fiber</location>
    </subcellularLocation>
    <subcellularLocation>
        <location evidence="4">Cytoplasm</location>
        <location evidence="4">Myofibril</location>
    </subcellularLocation>
</comment>